<gene>
    <name evidence="2" type="ORF">L1049_013370</name>
</gene>
<reference evidence="2 3" key="1">
    <citation type="journal article" date="2024" name="Plant J.">
        <title>Genome sequences and population genomics reveal climatic adaptation and genomic divergence between two closely related sweetgum species.</title>
        <authorList>
            <person name="Xu W.Q."/>
            <person name="Ren C.Q."/>
            <person name="Zhang X.Y."/>
            <person name="Comes H.P."/>
            <person name="Liu X.H."/>
            <person name="Li Y.G."/>
            <person name="Kettle C.J."/>
            <person name="Jalonen R."/>
            <person name="Gaisberger H."/>
            <person name="Ma Y.Z."/>
            <person name="Qiu Y.X."/>
        </authorList>
    </citation>
    <scope>NUCLEOTIDE SEQUENCE [LARGE SCALE GENOMIC DNA]</scope>
    <source>
        <strain evidence="2">Hangzhou</strain>
    </source>
</reference>
<dbReference type="Gene3D" id="3.80.10.10">
    <property type="entry name" value="Ribonuclease Inhibitor"/>
    <property type="match status" value="1"/>
</dbReference>
<proteinExistence type="predicted"/>
<organism evidence="2 3">
    <name type="scientific">Liquidambar formosana</name>
    <name type="common">Formosan gum</name>
    <dbReference type="NCBI Taxonomy" id="63359"/>
    <lineage>
        <taxon>Eukaryota</taxon>
        <taxon>Viridiplantae</taxon>
        <taxon>Streptophyta</taxon>
        <taxon>Embryophyta</taxon>
        <taxon>Tracheophyta</taxon>
        <taxon>Spermatophyta</taxon>
        <taxon>Magnoliopsida</taxon>
        <taxon>eudicotyledons</taxon>
        <taxon>Gunneridae</taxon>
        <taxon>Pentapetalae</taxon>
        <taxon>Saxifragales</taxon>
        <taxon>Altingiaceae</taxon>
        <taxon>Liquidambar</taxon>
    </lineage>
</organism>
<dbReference type="PANTHER" id="PTHR13318:SF37">
    <property type="entry name" value="F-BOX DOMAIN-CONTAINING PROTEIN"/>
    <property type="match status" value="1"/>
</dbReference>
<comment type="caution">
    <text evidence="2">The sequence shown here is derived from an EMBL/GenBank/DDBJ whole genome shotgun (WGS) entry which is preliminary data.</text>
</comment>
<evidence type="ECO:0000313" key="3">
    <source>
        <dbReference type="Proteomes" id="UP001415857"/>
    </source>
</evidence>
<accession>A0AAP0RL23</accession>
<keyword evidence="3" id="KW-1185">Reference proteome</keyword>
<dbReference type="InterPro" id="IPR006553">
    <property type="entry name" value="Leu-rich_rpt_Cys-con_subtyp"/>
</dbReference>
<dbReference type="Pfam" id="PF13516">
    <property type="entry name" value="LRR_6"/>
    <property type="match status" value="1"/>
</dbReference>
<dbReference type="InterPro" id="IPR001611">
    <property type="entry name" value="Leu-rich_rpt"/>
</dbReference>
<dbReference type="InterPro" id="IPR032675">
    <property type="entry name" value="LRR_dom_sf"/>
</dbReference>
<dbReference type="GO" id="GO:0019005">
    <property type="term" value="C:SCF ubiquitin ligase complex"/>
    <property type="evidence" value="ECO:0007669"/>
    <property type="project" value="TreeGrafter"/>
</dbReference>
<dbReference type="PANTHER" id="PTHR13318">
    <property type="entry name" value="PARTNER OF PAIRED, ISOFORM B-RELATED"/>
    <property type="match status" value="1"/>
</dbReference>
<evidence type="ECO:0000313" key="2">
    <source>
        <dbReference type="EMBL" id="KAK9279690.1"/>
    </source>
</evidence>
<name>A0AAP0RL23_LIQFO</name>
<dbReference type="SMART" id="SM00367">
    <property type="entry name" value="LRR_CC"/>
    <property type="match status" value="6"/>
</dbReference>
<dbReference type="AlphaFoldDB" id="A0AAP0RL23"/>
<evidence type="ECO:0000259" key="1">
    <source>
        <dbReference type="Pfam" id="PF25372"/>
    </source>
</evidence>
<dbReference type="GO" id="GO:0031146">
    <property type="term" value="P:SCF-dependent proteasomal ubiquitin-dependent protein catabolic process"/>
    <property type="evidence" value="ECO:0007669"/>
    <property type="project" value="TreeGrafter"/>
</dbReference>
<dbReference type="SUPFAM" id="SSF52047">
    <property type="entry name" value="RNI-like"/>
    <property type="match status" value="1"/>
</dbReference>
<protein>
    <recommendedName>
        <fullName evidence="1">F-box/LRR-repeat protein 15-like leucin rich repeat domain-containing protein</fullName>
    </recommendedName>
</protein>
<dbReference type="Proteomes" id="UP001415857">
    <property type="component" value="Unassembled WGS sequence"/>
</dbReference>
<sequence length="283" mass="30674">MESCSLVPKETFALIGQCCQFLEELDVTDNEIDNEGLKSISRCSKLSSLKIGICPNITDDGLTHVGMGCPKLTELDLYRSVGITDAGIAAIAHGCPALEMINIAYNDRVTDDSLISLSKCLKLKALEIRGCSCVSSVGLSAIAVGCRRLTNLGIKKCHNINDAGMLPLARFSQKLKQINLSYCSVTDIGLLALASITHLQNMTILHLTGLSPKGLTAALLACGGLTKVKLHTCFKPLLPQSLLNHMEACGCVFQWRNKAFQVETDPKGWKLHLERYIRSPEAT</sequence>
<dbReference type="FunFam" id="3.80.10.10:FF:000276">
    <property type="entry name" value="F-box/LRR-repeat protein 3"/>
    <property type="match status" value="1"/>
</dbReference>
<dbReference type="InterPro" id="IPR057207">
    <property type="entry name" value="FBXL15_LRR"/>
</dbReference>
<dbReference type="Pfam" id="PF25372">
    <property type="entry name" value="DUF7885"/>
    <property type="match status" value="1"/>
</dbReference>
<feature type="domain" description="F-box/LRR-repeat protein 15-like leucin rich repeat" evidence="1">
    <location>
        <begin position="3"/>
        <end position="143"/>
    </location>
</feature>
<dbReference type="EMBL" id="JBBPBK010000008">
    <property type="protein sequence ID" value="KAK9279690.1"/>
    <property type="molecule type" value="Genomic_DNA"/>
</dbReference>